<accession>X0RVF3</accession>
<dbReference type="AlphaFoldDB" id="X0RVF3"/>
<dbReference type="Pfam" id="PF09676">
    <property type="entry name" value="TraV"/>
    <property type="match status" value="1"/>
</dbReference>
<proteinExistence type="predicted"/>
<dbReference type="EMBL" id="BARS01005007">
    <property type="protein sequence ID" value="GAF67737.1"/>
    <property type="molecule type" value="Genomic_DNA"/>
</dbReference>
<dbReference type="NCBIfam" id="TIGR02747">
    <property type="entry name" value="TraV"/>
    <property type="match status" value="1"/>
</dbReference>
<gene>
    <name evidence="1" type="ORF">S01H1_09796</name>
</gene>
<reference evidence="1" key="1">
    <citation type="journal article" date="2014" name="Front. Microbiol.">
        <title>High frequency of phylogenetically diverse reductive dehalogenase-homologous genes in deep subseafloor sedimentary metagenomes.</title>
        <authorList>
            <person name="Kawai M."/>
            <person name="Futagami T."/>
            <person name="Toyoda A."/>
            <person name="Takaki Y."/>
            <person name="Nishi S."/>
            <person name="Hori S."/>
            <person name="Arai W."/>
            <person name="Tsubouchi T."/>
            <person name="Morono Y."/>
            <person name="Uchiyama I."/>
            <person name="Ito T."/>
            <person name="Fujiyama A."/>
            <person name="Inagaki F."/>
            <person name="Takami H."/>
        </authorList>
    </citation>
    <scope>NUCLEOTIDE SEQUENCE</scope>
    <source>
        <strain evidence="1">Expedition CK06-06</strain>
    </source>
</reference>
<name>X0RVF3_9ZZZZ</name>
<comment type="caution">
    <text evidence="1">The sequence shown here is derived from an EMBL/GenBank/DDBJ whole genome shotgun (WGS) entry which is preliminary data.</text>
</comment>
<dbReference type="InterPro" id="IPR014118">
    <property type="entry name" value="T4SS_TraV"/>
</dbReference>
<organism evidence="1">
    <name type="scientific">marine sediment metagenome</name>
    <dbReference type="NCBI Taxonomy" id="412755"/>
    <lineage>
        <taxon>unclassified sequences</taxon>
        <taxon>metagenomes</taxon>
        <taxon>ecological metagenomes</taxon>
    </lineage>
</organism>
<sequence>MIDQGKVGAKRTTGNSNLTTATIQNQAATFASLSNSSANPEWLRQPETVMRIWIAPYQDQDGNYHQPGTLYSVVKPGQWAISAVN</sequence>
<protein>
    <submittedName>
        <fullName evidence="1">Uncharacterized protein</fullName>
    </submittedName>
</protein>
<evidence type="ECO:0000313" key="1">
    <source>
        <dbReference type="EMBL" id="GAF67737.1"/>
    </source>
</evidence>